<reference evidence="2" key="2">
    <citation type="submission" date="2020-05" db="UniProtKB">
        <authorList>
            <consortium name="EnsemblMetazoa"/>
        </authorList>
    </citation>
    <scope>IDENTIFICATION</scope>
    <source>
        <strain evidence="2">CM1001059</strain>
    </source>
</reference>
<organism evidence="2 3">
    <name type="scientific">Anopheles melas</name>
    <dbReference type="NCBI Taxonomy" id="34690"/>
    <lineage>
        <taxon>Eukaryota</taxon>
        <taxon>Metazoa</taxon>
        <taxon>Ecdysozoa</taxon>
        <taxon>Arthropoda</taxon>
        <taxon>Hexapoda</taxon>
        <taxon>Insecta</taxon>
        <taxon>Pterygota</taxon>
        <taxon>Neoptera</taxon>
        <taxon>Endopterygota</taxon>
        <taxon>Diptera</taxon>
        <taxon>Nematocera</taxon>
        <taxon>Culicoidea</taxon>
        <taxon>Culicidae</taxon>
        <taxon>Anophelinae</taxon>
        <taxon>Anopheles</taxon>
    </lineage>
</organism>
<evidence type="ECO:0000256" key="1">
    <source>
        <dbReference type="SAM" id="MobiDB-lite"/>
    </source>
</evidence>
<protein>
    <submittedName>
        <fullName evidence="2">Uncharacterized protein</fullName>
    </submittedName>
</protein>
<dbReference type="VEuPathDB" id="VectorBase:AMEC020536"/>
<proteinExistence type="predicted"/>
<dbReference type="AlphaFoldDB" id="A0A182UHK0"/>
<evidence type="ECO:0000313" key="3">
    <source>
        <dbReference type="Proteomes" id="UP000075902"/>
    </source>
</evidence>
<evidence type="ECO:0000313" key="2">
    <source>
        <dbReference type="EnsemblMetazoa" id="AMEC020536-PA"/>
    </source>
</evidence>
<feature type="compositionally biased region" description="Basic and acidic residues" evidence="1">
    <location>
        <begin position="160"/>
        <end position="170"/>
    </location>
</feature>
<feature type="region of interest" description="Disordered" evidence="1">
    <location>
        <begin position="152"/>
        <end position="177"/>
    </location>
</feature>
<name>A0A182UHK0_9DIPT</name>
<reference evidence="3" key="1">
    <citation type="submission" date="2014-01" db="EMBL/GenBank/DDBJ databases">
        <title>The Genome Sequence of Anopheles melas CM1001059_A (V2).</title>
        <authorList>
            <consortium name="The Broad Institute Genomics Platform"/>
            <person name="Neafsey D.E."/>
            <person name="Besansky N."/>
            <person name="Howell P."/>
            <person name="Walton C."/>
            <person name="Young S.K."/>
            <person name="Zeng Q."/>
            <person name="Gargeya S."/>
            <person name="Fitzgerald M."/>
            <person name="Haas B."/>
            <person name="Abouelleil A."/>
            <person name="Allen A.W."/>
            <person name="Alvarado L."/>
            <person name="Arachchi H.M."/>
            <person name="Berlin A.M."/>
            <person name="Chapman S.B."/>
            <person name="Gainer-Dewar J."/>
            <person name="Goldberg J."/>
            <person name="Griggs A."/>
            <person name="Gujja S."/>
            <person name="Hansen M."/>
            <person name="Howarth C."/>
            <person name="Imamovic A."/>
            <person name="Ireland A."/>
            <person name="Larimer J."/>
            <person name="McCowan C."/>
            <person name="Murphy C."/>
            <person name="Pearson M."/>
            <person name="Poon T.W."/>
            <person name="Priest M."/>
            <person name="Roberts A."/>
            <person name="Saif S."/>
            <person name="Shea T."/>
            <person name="Sisk P."/>
            <person name="Sykes S."/>
            <person name="Wortman J."/>
            <person name="Nusbaum C."/>
            <person name="Birren B."/>
        </authorList>
    </citation>
    <scope>NUCLEOTIDE SEQUENCE [LARGE SCALE GENOMIC DNA]</scope>
    <source>
        <strain evidence="3">CM1001059</strain>
    </source>
</reference>
<sequence length="177" mass="19365">MHLIVASIMTPPAQQVTHIRLLVLSQTSEGGIERLQTEVLLVLGRVGADLLERLEHVLGRRRRRRQMVTLRLESVLVGHVHHAVQHTIGAGVREGTVGVVRSETFLVGGDTVARLVAPVVVSIVLQHILVRHDLGVCVRVLLVRVGPIERSGGNGGHEQGSSEHEAEHFGRCRKARC</sequence>
<accession>A0A182UHK0</accession>
<dbReference type="EnsemblMetazoa" id="AMEC020536-RA">
    <property type="protein sequence ID" value="AMEC020536-PA"/>
    <property type="gene ID" value="AMEC020536"/>
</dbReference>
<keyword evidence="3" id="KW-1185">Reference proteome</keyword>
<dbReference type="Proteomes" id="UP000075902">
    <property type="component" value="Unassembled WGS sequence"/>
</dbReference>